<comment type="caution">
    <text evidence="3">The sequence shown here is derived from an EMBL/GenBank/DDBJ whole genome shotgun (WGS) entry which is preliminary data.</text>
</comment>
<evidence type="ECO:0000259" key="2">
    <source>
        <dbReference type="Pfam" id="PF07993"/>
    </source>
</evidence>
<evidence type="ECO:0000313" key="4">
    <source>
        <dbReference type="Proteomes" id="UP001610446"/>
    </source>
</evidence>
<dbReference type="EC" id="1.2.1.84" evidence="1"/>
<comment type="function">
    <text evidence="1">Catalyzes the reduction of fatty acyl-CoA to fatty alcohols.</text>
</comment>
<evidence type="ECO:0000313" key="3">
    <source>
        <dbReference type="EMBL" id="KAL2851862.1"/>
    </source>
</evidence>
<organism evidence="3 4">
    <name type="scientific">Aspergillus pseudoustus</name>
    <dbReference type="NCBI Taxonomy" id="1810923"/>
    <lineage>
        <taxon>Eukaryota</taxon>
        <taxon>Fungi</taxon>
        <taxon>Dikarya</taxon>
        <taxon>Ascomycota</taxon>
        <taxon>Pezizomycotina</taxon>
        <taxon>Eurotiomycetes</taxon>
        <taxon>Eurotiomycetidae</taxon>
        <taxon>Eurotiales</taxon>
        <taxon>Aspergillaceae</taxon>
        <taxon>Aspergillus</taxon>
        <taxon>Aspergillus subgen. Nidulantes</taxon>
    </lineage>
</organism>
<evidence type="ECO:0000256" key="1">
    <source>
        <dbReference type="RuleBase" id="RU363097"/>
    </source>
</evidence>
<dbReference type="PANTHER" id="PTHR11011">
    <property type="entry name" value="MALE STERILITY PROTEIN 2-RELATED"/>
    <property type="match status" value="1"/>
</dbReference>
<dbReference type="PANTHER" id="PTHR11011:SF45">
    <property type="entry name" value="FATTY ACYL-COA REDUCTASE CG8306-RELATED"/>
    <property type="match status" value="1"/>
</dbReference>
<keyword evidence="1" id="KW-0560">Oxidoreductase</keyword>
<sequence>MNDSAESHEYIREYENHIILLAGATGSVGGCLLYKLALRLPTKKVYALCRRSVGDAIRKWESTMPHQIEDILDSGKVEFIIGDLTKPGLGLTTAIRKKMSNEVTAVINTAANISLVKGLESSLQDNCQTAIALYQMASEFEHVQHFIHFSSLAVNSFLSGGVVEERLYSAPGGTRPESDLAGFPGADTRTLPSDDRYTWPYAQAKHLAERLLLRQPSSIPVLIIRPSAIGPAMADPCPLYGPDSAIPIHQMLLSFTLTDQDLERMATHHDFEEVPVDLVANSCLLHLAHRTTGVVHCSSQLYMTRTGAEVLSTARECLTPSEMAEVFRKQRAAAEFMWQSQYRLDQIDQTPTWYVECKRSEYQKQITGPLALVPPQHDDQQHMRRRIRKMYRVLLDT</sequence>
<reference evidence="3 4" key="1">
    <citation type="submission" date="2024-07" db="EMBL/GenBank/DDBJ databases">
        <title>Section-level genome sequencing and comparative genomics of Aspergillus sections Usti and Cavernicolus.</title>
        <authorList>
            <consortium name="Lawrence Berkeley National Laboratory"/>
            <person name="Nybo J.L."/>
            <person name="Vesth T.C."/>
            <person name="Theobald S."/>
            <person name="Frisvad J.C."/>
            <person name="Larsen T.O."/>
            <person name="Kjaerboelling I."/>
            <person name="Rothschild-Mancinelli K."/>
            <person name="Lyhne E.K."/>
            <person name="Kogle M.E."/>
            <person name="Barry K."/>
            <person name="Clum A."/>
            <person name="Na H."/>
            <person name="Ledsgaard L."/>
            <person name="Lin J."/>
            <person name="Lipzen A."/>
            <person name="Kuo A."/>
            <person name="Riley R."/>
            <person name="Mondo S."/>
            <person name="Labutti K."/>
            <person name="Haridas S."/>
            <person name="Pangalinan J."/>
            <person name="Salamov A.A."/>
            <person name="Simmons B.A."/>
            <person name="Magnuson J.K."/>
            <person name="Chen J."/>
            <person name="Drula E."/>
            <person name="Henrissat B."/>
            <person name="Wiebenga A."/>
            <person name="Lubbers R.J."/>
            <person name="Gomes A.C."/>
            <person name="Makela M.R."/>
            <person name="Stajich J."/>
            <person name="Grigoriev I.V."/>
            <person name="Mortensen U.H."/>
            <person name="De Vries R.P."/>
            <person name="Baker S.E."/>
            <person name="Andersen M.R."/>
        </authorList>
    </citation>
    <scope>NUCLEOTIDE SEQUENCE [LARGE SCALE GENOMIC DNA]</scope>
    <source>
        <strain evidence="3 4">CBS 123904</strain>
    </source>
</reference>
<dbReference type="Proteomes" id="UP001610446">
    <property type="component" value="Unassembled WGS sequence"/>
</dbReference>
<dbReference type="SUPFAM" id="SSF51735">
    <property type="entry name" value="NAD(P)-binding Rossmann-fold domains"/>
    <property type="match status" value="1"/>
</dbReference>
<keyword evidence="1" id="KW-0521">NADP</keyword>
<comment type="catalytic activity">
    <reaction evidence="1">
        <text>a long-chain fatty acyl-CoA + 2 NADPH + 2 H(+) = a long-chain primary fatty alcohol + 2 NADP(+) + CoA</text>
        <dbReference type="Rhea" id="RHEA:52716"/>
        <dbReference type="ChEBI" id="CHEBI:15378"/>
        <dbReference type="ChEBI" id="CHEBI:57287"/>
        <dbReference type="ChEBI" id="CHEBI:57783"/>
        <dbReference type="ChEBI" id="CHEBI:58349"/>
        <dbReference type="ChEBI" id="CHEBI:77396"/>
        <dbReference type="ChEBI" id="CHEBI:83139"/>
        <dbReference type="EC" id="1.2.1.84"/>
    </reaction>
</comment>
<gene>
    <name evidence="3" type="ORF">BJY01DRAFT_244796</name>
</gene>
<protein>
    <recommendedName>
        <fullName evidence="1">Fatty acyl-CoA reductase</fullName>
        <ecNumber evidence="1">1.2.1.84</ecNumber>
    </recommendedName>
</protein>
<dbReference type="InterPro" id="IPR036291">
    <property type="entry name" value="NAD(P)-bd_dom_sf"/>
</dbReference>
<name>A0ABR4KKQ8_9EURO</name>
<proteinExistence type="inferred from homology"/>
<keyword evidence="1" id="KW-0443">Lipid metabolism</keyword>
<keyword evidence="4" id="KW-1185">Reference proteome</keyword>
<feature type="domain" description="Thioester reductase (TE)" evidence="2">
    <location>
        <begin position="21"/>
        <end position="282"/>
    </location>
</feature>
<dbReference type="Pfam" id="PF07993">
    <property type="entry name" value="NAD_binding_4"/>
    <property type="match status" value="1"/>
</dbReference>
<comment type="similarity">
    <text evidence="1">Belongs to the fatty acyl-CoA reductase family.</text>
</comment>
<dbReference type="InterPro" id="IPR013120">
    <property type="entry name" value="FAR_NAD-bd"/>
</dbReference>
<dbReference type="InterPro" id="IPR026055">
    <property type="entry name" value="FAR"/>
</dbReference>
<dbReference type="Gene3D" id="3.40.50.720">
    <property type="entry name" value="NAD(P)-binding Rossmann-like Domain"/>
    <property type="match status" value="1"/>
</dbReference>
<keyword evidence="1" id="KW-0444">Lipid biosynthesis</keyword>
<accession>A0ABR4KKQ8</accession>
<dbReference type="EMBL" id="JBFXLU010000028">
    <property type="protein sequence ID" value="KAL2851862.1"/>
    <property type="molecule type" value="Genomic_DNA"/>
</dbReference>